<keyword evidence="2" id="KW-0805">Transcription regulation</keyword>
<keyword evidence="7" id="KW-1185">Reference proteome</keyword>
<gene>
    <name evidence="6" type="primary">allS_2</name>
    <name evidence="6" type="ORF">NCTC12151_02783</name>
</gene>
<dbReference type="FunFam" id="1.10.10.10:FF:000001">
    <property type="entry name" value="LysR family transcriptional regulator"/>
    <property type="match status" value="1"/>
</dbReference>
<dbReference type="InterPro" id="IPR050176">
    <property type="entry name" value="LTTR"/>
</dbReference>
<name>A0A2X4VC80_9GAMM</name>
<dbReference type="Gene3D" id="1.10.10.10">
    <property type="entry name" value="Winged helix-like DNA-binding domain superfamily/Winged helix DNA-binding domain"/>
    <property type="match status" value="1"/>
</dbReference>
<dbReference type="GO" id="GO:0003700">
    <property type="term" value="F:DNA-binding transcription factor activity"/>
    <property type="evidence" value="ECO:0007669"/>
    <property type="project" value="InterPro"/>
</dbReference>
<dbReference type="AlphaFoldDB" id="A0A2X4VC80"/>
<reference evidence="6 7" key="1">
    <citation type="submission" date="2018-06" db="EMBL/GenBank/DDBJ databases">
        <authorList>
            <consortium name="Pathogen Informatics"/>
            <person name="Doyle S."/>
        </authorList>
    </citation>
    <scope>NUCLEOTIDE SEQUENCE [LARGE SCALE GENOMIC DNA]</scope>
    <source>
        <strain evidence="6 7">NCTC12151</strain>
    </source>
</reference>
<dbReference type="Pfam" id="PF03466">
    <property type="entry name" value="LysR_substrate"/>
    <property type="match status" value="1"/>
</dbReference>
<organism evidence="6 7">
    <name type="scientific">Leminorella richardii</name>
    <dbReference type="NCBI Taxonomy" id="158841"/>
    <lineage>
        <taxon>Bacteria</taxon>
        <taxon>Pseudomonadati</taxon>
        <taxon>Pseudomonadota</taxon>
        <taxon>Gammaproteobacteria</taxon>
        <taxon>Enterobacterales</taxon>
        <taxon>Budviciaceae</taxon>
        <taxon>Leminorella</taxon>
    </lineage>
</organism>
<keyword evidence="4" id="KW-0804">Transcription</keyword>
<evidence type="ECO:0000256" key="2">
    <source>
        <dbReference type="ARBA" id="ARBA00023015"/>
    </source>
</evidence>
<dbReference type="GO" id="GO:0003677">
    <property type="term" value="F:DNA binding"/>
    <property type="evidence" value="ECO:0007669"/>
    <property type="project" value="UniProtKB-KW"/>
</dbReference>
<keyword evidence="3" id="KW-0238">DNA-binding</keyword>
<dbReference type="SUPFAM" id="SSF53850">
    <property type="entry name" value="Periplasmic binding protein-like II"/>
    <property type="match status" value="1"/>
</dbReference>
<dbReference type="Gene3D" id="3.40.190.290">
    <property type="match status" value="1"/>
</dbReference>
<dbReference type="SUPFAM" id="SSF46785">
    <property type="entry name" value="Winged helix' DNA-binding domain"/>
    <property type="match status" value="1"/>
</dbReference>
<evidence type="ECO:0000256" key="1">
    <source>
        <dbReference type="ARBA" id="ARBA00009437"/>
    </source>
</evidence>
<proteinExistence type="inferred from homology"/>
<dbReference type="NCBIfam" id="NF007501">
    <property type="entry name" value="PRK10094.1"/>
    <property type="match status" value="1"/>
</dbReference>
<dbReference type="PANTHER" id="PTHR30579">
    <property type="entry name" value="TRANSCRIPTIONAL REGULATOR"/>
    <property type="match status" value="1"/>
</dbReference>
<dbReference type="Proteomes" id="UP000249005">
    <property type="component" value="Chromosome 1"/>
</dbReference>
<evidence type="ECO:0000259" key="5">
    <source>
        <dbReference type="PROSITE" id="PS50931"/>
    </source>
</evidence>
<dbReference type="KEGG" id="lri:NCTC12151_02783"/>
<evidence type="ECO:0000313" key="7">
    <source>
        <dbReference type="Proteomes" id="UP000249005"/>
    </source>
</evidence>
<feature type="domain" description="HTH lysR-type" evidence="5">
    <location>
        <begin position="2"/>
        <end position="59"/>
    </location>
</feature>
<dbReference type="OrthoDB" id="196624at2"/>
<comment type="similarity">
    <text evidence="1">Belongs to the LysR transcriptional regulatory family.</text>
</comment>
<dbReference type="PANTHER" id="PTHR30579:SF0">
    <property type="entry name" value="HTH-TYPE TRANSCRIPTIONAL ACTIVATOR ALLS"/>
    <property type="match status" value="1"/>
</dbReference>
<dbReference type="PROSITE" id="PS50931">
    <property type="entry name" value="HTH_LYSR"/>
    <property type="match status" value="1"/>
</dbReference>
<dbReference type="InterPro" id="IPR005119">
    <property type="entry name" value="LysR_subst-bd"/>
</dbReference>
<dbReference type="InterPro" id="IPR036390">
    <property type="entry name" value="WH_DNA-bd_sf"/>
</dbReference>
<evidence type="ECO:0000256" key="3">
    <source>
        <dbReference type="ARBA" id="ARBA00023125"/>
    </source>
</evidence>
<dbReference type="Pfam" id="PF00126">
    <property type="entry name" value="HTH_1"/>
    <property type="match status" value="1"/>
</dbReference>
<evidence type="ECO:0000256" key="4">
    <source>
        <dbReference type="ARBA" id="ARBA00023163"/>
    </source>
</evidence>
<evidence type="ECO:0000313" key="6">
    <source>
        <dbReference type="EMBL" id="SQI42900.1"/>
    </source>
</evidence>
<dbReference type="InterPro" id="IPR036388">
    <property type="entry name" value="WH-like_DNA-bd_sf"/>
</dbReference>
<dbReference type="InterPro" id="IPR000847">
    <property type="entry name" value="LysR_HTH_N"/>
</dbReference>
<sequence>MLDQETIRSFINVAESASFSKAAEVMHKTPAAIGYRIKMLEERIGTPLFNRTTRSVSLTSAGEYLLAQCYRWNTWLEVMPGELRQINDGVEPQVNIVVNNLLYNPAAAAELLNYLNQRFPFTQFQISRQVYMGVWDTLLNGGYQIAIGATGWESLDNSINILQLGAVRWVFVIAPQHPLASTTGTLTEDQLRAYPAINIEDTSRNLPKRVAWLLPGQRDIKVPNLHTKLACHLRGLGVGFLPKTLCQPYLDDGTLIQREVSHNRQPSPLCLAWKNATMGKATQQIVRLFEERDPIIQDFLARIDNPIEVG</sequence>
<dbReference type="RefSeq" id="WP_111741172.1">
    <property type="nucleotide sequence ID" value="NZ_LR698987.1"/>
</dbReference>
<accession>A0A2X4VC80</accession>
<protein>
    <submittedName>
        <fullName evidence="6">HTH-type transcriptional activator AllS</fullName>
    </submittedName>
</protein>
<dbReference type="EMBL" id="LS483470">
    <property type="protein sequence ID" value="SQI42900.1"/>
    <property type="molecule type" value="Genomic_DNA"/>
</dbReference>